<organism evidence="3 4">
    <name type="scientific">Candidatus Nitrospira neomarina</name>
    <dbReference type="NCBI Taxonomy" id="3020899"/>
    <lineage>
        <taxon>Bacteria</taxon>
        <taxon>Pseudomonadati</taxon>
        <taxon>Nitrospirota</taxon>
        <taxon>Nitrospiria</taxon>
        <taxon>Nitrospirales</taxon>
        <taxon>Nitrospiraceae</taxon>
        <taxon>Nitrospira</taxon>
    </lineage>
</organism>
<keyword evidence="4" id="KW-1185">Reference proteome</keyword>
<dbReference type="Pfam" id="PF14356">
    <property type="entry name" value="DUF4403"/>
    <property type="match status" value="1"/>
</dbReference>
<evidence type="ECO:0000313" key="3">
    <source>
        <dbReference type="EMBL" id="WNM61870.1"/>
    </source>
</evidence>
<evidence type="ECO:0000256" key="1">
    <source>
        <dbReference type="SAM" id="MobiDB-lite"/>
    </source>
</evidence>
<keyword evidence="2" id="KW-0732">Signal</keyword>
<evidence type="ECO:0000313" key="4">
    <source>
        <dbReference type="Proteomes" id="UP001302494"/>
    </source>
</evidence>
<dbReference type="RefSeq" id="WP_312744507.1">
    <property type="nucleotide sequence ID" value="NZ_CP116968.1"/>
</dbReference>
<dbReference type="InterPro" id="IPR025515">
    <property type="entry name" value="DUF4403"/>
</dbReference>
<name>A0AA96GK73_9BACT</name>
<feature type="signal peptide" evidence="2">
    <location>
        <begin position="1"/>
        <end position="29"/>
    </location>
</feature>
<gene>
    <name evidence="3" type="ORF">PQG83_19320</name>
</gene>
<protein>
    <submittedName>
        <fullName evidence="3">DUF4403 family protein</fullName>
    </submittedName>
</protein>
<feature type="region of interest" description="Disordered" evidence="1">
    <location>
        <begin position="474"/>
        <end position="494"/>
    </location>
</feature>
<dbReference type="Proteomes" id="UP001302494">
    <property type="component" value="Chromosome"/>
</dbReference>
<dbReference type="EMBL" id="CP116968">
    <property type="protein sequence ID" value="WNM61870.1"/>
    <property type="molecule type" value="Genomic_DNA"/>
</dbReference>
<accession>A0AA96GK73</accession>
<dbReference type="PROSITE" id="PS51257">
    <property type="entry name" value="PROKAR_LIPOPROTEIN"/>
    <property type="match status" value="1"/>
</dbReference>
<sequence length="494" mass="54114">MRTWKRGIALLPCLFVAVACSHTIPPYTAKPVPPQQFTPPTPGAIEVPVVQLPDSALPVTLVFDLTPLEETLQASMPEHFSEASHPLRNDYRWDFVREAEPQVTIQDGMVTVHSTYRGDVEAKTASRGCRLDPIFPILHTTGQLEMGQEGEALVLNLKNPQMDIDLKPESENKCNMFNIPVKDQLAELLNTPKLVEKMTQAVEEAGYQIPLDQVWTQLQTPVAVNVAKFNTQACIYGKPTEMAIGNLKGDVQRTTIPIVVNERPTATFENSCGKPTAEVMKITSGAGLLEGKPYKVLASVTVPYSEVNQALQERLGHQPMKDANLEMVINKVTASDSSGHVLFTVNTTGDLNGTIYYWATPLLEGEGSVLTMSDLQMASESKTMLNDIKANYWQIVDKQLRDKLQTATRVDLSDRIDKMKSAITGTHPSGGVTTEMAIVQQQPQRAYSIPEALVADILLEGTANVTAPVAMKTRSMPGKTPAKVSILSPPSTQR</sequence>
<reference evidence="3 4" key="1">
    <citation type="submission" date="2023-01" db="EMBL/GenBank/DDBJ databases">
        <title>Cultivation and genomic characterization of new, ubiquitous marine nitrite-oxidizing bacteria from the Nitrospirales.</title>
        <authorList>
            <person name="Mueller A.J."/>
            <person name="Daebeler A."/>
            <person name="Herbold C.W."/>
            <person name="Kirkegaard R.H."/>
            <person name="Daims H."/>
        </authorList>
    </citation>
    <scope>NUCLEOTIDE SEQUENCE [LARGE SCALE GENOMIC DNA]</scope>
    <source>
        <strain evidence="3 4">DK</strain>
    </source>
</reference>
<evidence type="ECO:0000256" key="2">
    <source>
        <dbReference type="SAM" id="SignalP"/>
    </source>
</evidence>
<proteinExistence type="predicted"/>
<dbReference type="AlphaFoldDB" id="A0AA96GK73"/>
<dbReference type="KEGG" id="nneo:PQG83_19320"/>
<feature type="chain" id="PRO_5041649221" evidence="2">
    <location>
        <begin position="30"/>
        <end position="494"/>
    </location>
</feature>